<evidence type="ECO:0000313" key="4">
    <source>
        <dbReference type="EMBL" id="CAE7545160.1"/>
    </source>
</evidence>
<dbReference type="OrthoDB" id="340227at2759"/>
<reference evidence="4" key="1">
    <citation type="submission" date="2021-02" db="EMBL/GenBank/DDBJ databases">
        <authorList>
            <person name="Dougan E. K."/>
            <person name="Rhodes N."/>
            <person name="Thang M."/>
            <person name="Chan C."/>
        </authorList>
    </citation>
    <scope>NUCLEOTIDE SEQUENCE</scope>
</reference>
<keyword evidence="5" id="KW-1185">Reference proteome</keyword>
<dbReference type="EMBL" id="CAJNIZ010033381">
    <property type="protein sequence ID" value="CAE7545160.1"/>
    <property type="molecule type" value="Genomic_DNA"/>
</dbReference>
<dbReference type="InterPro" id="IPR036388">
    <property type="entry name" value="WH-like_DNA-bd_sf"/>
</dbReference>
<dbReference type="AlphaFoldDB" id="A0A812TRD9"/>
<evidence type="ECO:0000259" key="3">
    <source>
        <dbReference type="PROSITE" id="PS50961"/>
    </source>
</evidence>
<dbReference type="Proteomes" id="UP000649617">
    <property type="component" value="Unassembled WGS sequence"/>
</dbReference>
<evidence type="ECO:0000313" key="5">
    <source>
        <dbReference type="Proteomes" id="UP000649617"/>
    </source>
</evidence>
<dbReference type="Pfam" id="PF05383">
    <property type="entry name" value="La"/>
    <property type="match status" value="1"/>
</dbReference>
<dbReference type="Gene3D" id="1.10.10.10">
    <property type="entry name" value="Winged helix-like DNA-binding domain superfamily/Winged helix DNA-binding domain"/>
    <property type="match status" value="1"/>
</dbReference>
<dbReference type="GO" id="GO:0005737">
    <property type="term" value="C:cytoplasm"/>
    <property type="evidence" value="ECO:0007669"/>
    <property type="project" value="UniProtKB-ARBA"/>
</dbReference>
<dbReference type="CDD" id="cd07323">
    <property type="entry name" value="LAM"/>
    <property type="match status" value="1"/>
</dbReference>
<keyword evidence="1 2" id="KW-0694">RNA-binding</keyword>
<dbReference type="PANTHER" id="PTHR22792">
    <property type="entry name" value="LUPUS LA PROTEIN-RELATED"/>
    <property type="match status" value="1"/>
</dbReference>
<comment type="caution">
    <text evidence="4">The sequence shown here is derived from an EMBL/GenBank/DDBJ whole genome shotgun (WGS) entry which is preliminary data.</text>
</comment>
<organism evidence="4 5">
    <name type="scientific">Symbiodinium pilosum</name>
    <name type="common">Dinoflagellate</name>
    <dbReference type="NCBI Taxonomy" id="2952"/>
    <lineage>
        <taxon>Eukaryota</taxon>
        <taxon>Sar</taxon>
        <taxon>Alveolata</taxon>
        <taxon>Dinophyceae</taxon>
        <taxon>Suessiales</taxon>
        <taxon>Symbiodiniaceae</taxon>
        <taxon>Symbiodinium</taxon>
    </lineage>
</organism>
<feature type="non-terminal residue" evidence="4">
    <location>
        <position position="99"/>
    </location>
</feature>
<accession>A0A812TRD9</accession>
<protein>
    <submittedName>
        <fullName evidence="4">Larp7 protein</fullName>
    </submittedName>
</protein>
<dbReference type="InterPro" id="IPR045180">
    <property type="entry name" value="La_dom_prot"/>
</dbReference>
<dbReference type="InterPro" id="IPR006630">
    <property type="entry name" value="La_HTH"/>
</dbReference>
<dbReference type="PROSITE" id="PS50961">
    <property type="entry name" value="HTH_LA"/>
    <property type="match status" value="1"/>
</dbReference>
<dbReference type="SUPFAM" id="SSF46785">
    <property type="entry name" value="Winged helix' DNA-binding domain"/>
    <property type="match status" value="1"/>
</dbReference>
<evidence type="ECO:0000256" key="1">
    <source>
        <dbReference type="ARBA" id="ARBA00022884"/>
    </source>
</evidence>
<sequence length="99" mass="11603">KTNIESMPSKKLHRQNMAVDRQKAEQLRFAIRSQFEFYFGDVNYAKDNFLRSQADDDGWTSLRLVAKFNRVRELTDDFDMVQRAIEASTVVEVSECGEY</sequence>
<dbReference type="InterPro" id="IPR036390">
    <property type="entry name" value="WH_DNA-bd_sf"/>
</dbReference>
<feature type="non-terminal residue" evidence="4">
    <location>
        <position position="1"/>
    </location>
</feature>
<feature type="domain" description="HTH La-type RNA-binding" evidence="3">
    <location>
        <begin position="21"/>
        <end position="99"/>
    </location>
</feature>
<proteinExistence type="predicted"/>
<evidence type="ECO:0000256" key="2">
    <source>
        <dbReference type="PROSITE-ProRule" id="PRU00332"/>
    </source>
</evidence>
<dbReference type="SMART" id="SM00715">
    <property type="entry name" value="LA"/>
    <property type="match status" value="1"/>
</dbReference>
<gene>
    <name evidence="4" type="primary">larp7</name>
    <name evidence="4" type="ORF">SPIL2461_LOCUS14460</name>
</gene>
<dbReference type="PANTHER" id="PTHR22792:SF132">
    <property type="entry name" value="LA-RELATED PROTEIN 1"/>
    <property type="match status" value="1"/>
</dbReference>
<dbReference type="GO" id="GO:0003723">
    <property type="term" value="F:RNA binding"/>
    <property type="evidence" value="ECO:0007669"/>
    <property type="project" value="UniProtKB-UniRule"/>
</dbReference>
<name>A0A812TRD9_SYMPI</name>